<feature type="transmembrane region" description="Helical" evidence="1">
    <location>
        <begin position="124"/>
        <end position="149"/>
    </location>
</feature>
<protein>
    <submittedName>
        <fullName evidence="3">Uncharacterized protein LOC112811187</fullName>
    </submittedName>
</protein>
<dbReference type="InParanoid" id="A0A3Q7MT07"/>
<keyword evidence="1" id="KW-1133">Transmembrane helix</keyword>
<dbReference type="Proteomes" id="UP000286641">
    <property type="component" value="Unplaced"/>
</dbReference>
<organism evidence="2 3">
    <name type="scientific">Callorhinus ursinus</name>
    <name type="common">Northern fur seal</name>
    <dbReference type="NCBI Taxonomy" id="34884"/>
    <lineage>
        <taxon>Eukaryota</taxon>
        <taxon>Metazoa</taxon>
        <taxon>Chordata</taxon>
        <taxon>Craniata</taxon>
        <taxon>Vertebrata</taxon>
        <taxon>Euteleostomi</taxon>
        <taxon>Mammalia</taxon>
        <taxon>Eutheria</taxon>
        <taxon>Laurasiatheria</taxon>
        <taxon>Carnivora</taxon>
        <taxon>Caniformia</taxon>
        <taxon>Pinnipedia</taxon>
        <taxon>Otariidae</taxon>
        <taxon>Callorhinus</taxon>
    </lineage>
</organism>
<reference key="1">
    <citation type="submission" date="2019-01" db="UniProtKB">
        <authorList>
            <consortium name="RefSeq"/>
        </authorList>
    </citation>
    <scope>IDENTIFICATION</scope>
</reference>
<name>A0A3Q7MT07_CALUR</name>
<keyword evidence="1" id="KW-0472">Membrane</keyword>
<evidence type="ECO:0000256" key="1">
    <source>
        <dbReference type="SAM" id="Phobius"/>
    </source>
</evidence>
<keyword evidence="1" id="KW-0812">Transmembrane</keyword>
<dbReference type="AlphaFoldDB" id="A0A3Q7MT07"/>
<sequence>MGAIGCVGTVGGTADENRFRGGIRKVKRGAGSLGFRVCQLLLNTSEKLCFQLKETTCPTTLRTWHRNCLGGLPGEMNWTNCRFQNARASSNAFLDDPTPLLCSENFTTLEPEAKLDELNSLGTAAAAISGSVGVVALILLLVGLLSMMLKKWRHERLFKKQLRHQTSFLHKTSELSCHADAIYSNVINLAPWKGDDFAVYANVPPFDRPRKTSPDRVEYASIVFH</sequence>
<evidence type="ECO:0000313" key="3">
    <source>
        <dbReference type="RefSeq" id="XP_025710938.1"/>
    </source>
</evidence>
<evidence type="ECO:0000313" key="2">
    <source>
        <dbReference type="Proteomes" id="UP000286641"/>
    </source>
</evidence>
<accession>A0A3Q7MT07</accession>
<dbReference type="RefSeq" id="XP_025710938.1">
    <property type="nucleotide sequence ID" value="XM_025855153.1"/>
</dbReference>
<keyword evidence="2" id="KW-1185">Reference proteome</keyword>
<reference evidence="3" key="2">
    <citation type="submission" date="2025-08" db="UniProtKB">
        <authorList>
            <consortium name="RefSeq"/>
        </authorList>
    </citation>
    <scope>IDENTIFICATION</scope>
    <source>
        <tissue evidence="3">Blood</tissue>
    </source>
</reference>
<gene>
    <name evidence="3" type="primary">LOC112811187</name>
</gene>
<proteinExistence type="predicted"/>